<reference evidence="1 2" key="1">
    <citation type="submission" date="2015-01" db="EMBL/GenBank/DDBJ databases">
        <title>The Genome Sequence of Cryptococcus gattii CA1873.</title>
        <authorList>
            <consortium name="The Broad Institute Genomics Platform"/>
            <person name="Cuomo C."/>
            <person name="Litvintseva A."/>
            <person name="Chen Y."/>
            <person name="Heitman J."/>
            <person name="Sun S."/>
            <person name="Springer D."/>
            <person name="Dromer F."/>
            <person name="Young S."/>
            <person name="Zeng Q."/>
            <person name="Gargeya S."/>
            <person name="Abouelleil A."/>
            <person name="Alvarado L."/>
            <person name="Chapman S.B."/>
            <person name="Gainer-Dewar J."/>
            <person name="Goldberg J."/>
            <person name="Griggs A."/>
            <person name="Gujja S."/>
            <person name="Hansen M."/>
            <person name="Howarth C."/>
            <person name="Imamovic A."/>
            <person name="Larimer J."/>
            <person name="Murphy C."/>
            <person name="Naylor J."/>
            <person name="Pearson M."/>
            <person name="Priest M."/>
            <person name="Roberts A."/>
            <person name="Saif S."/>
            <person name="Shea T."/>
            <person name="Sykes S."/>
            <person name="Wortman J."/>
            <person name="Nusbaum C."/>
            <person name="Birren B."/>
        </authorList>
    </citation>
    <scope>NUCLEOTIDE SEQUENCE [LARGE SCALE GENOMIC DNA]</scope>
    <source>
        <strain evidence="1 2">CA1873</strain>
    </source>
</reference>
<proteinExistence type="predicted"/>
<organism evidence="1 2">
    <name type="scientific">Cryptococcus bacillisporus CA1873</name>
    <dbReference type="NCBI Taxonomy" id="1296111"/>
    <lineage>
        <taxon>Eukaryota</taxon>
        <taxon>Fungi</taxon>
        <taxon>Dikarya</taxon>
        <taxon>Basidiomycota</taxon>
        <taxon>Agaricomycotina</taxon>
        <taxon>Tremellomycetes</taxon>
        <taxon>Tremellales</taxon>
        <taxon>Cryptococcaceae</taxon>
        <taxon>Cryptococcus</taxon>
        <taxon>Cryptococcus gattii species complex</taxon>
    </lineage>
</organism>
<feature type="non-terminal residue" evidence="1">
    <location>
        <position position="1"/>
    </location>
</feature>
<name>A0ABR5B472_CRYGA</name>
<dbReference type="Proteomes" id="UP000053800">
    <property type="component" value="Unassembled WGS sequence"/>
</dbReference>
<accession>A0ABR5B472</accession>
<dbReference type="EMBL" id="KN848905">
    <property type="protein sequence ID" value="KIR58392.1"/>
    <property type="molecule type" value="Genomic_DNA"/>
</dbReference>
<gene>
    <name evidence="1" type="ORF">I314_05635</name>
</gene>
<sequence length="70" mass="7815">TAGAGHNGCWALDVEAVPKDGVMCVMRMARFLSPLSHRSSRFEYLRRAKYNGRCPLEKTSCGKRELTLNA</sequence>
<evidence type="ECO:0000313" key="2">
    <source>
        <dbReference type="Proteomes" id="UP000053800"/>
    </source>
</evidence>
<protein>
    <submittedName>
        <fullName evidence="1">Uncharacterized protein</fullName>
    </submittedName>
</protein>
<evidence type="ECO:0000313" key="1">
    <source>
        <dbReference type="EMBL" id="KIR58392.1"/>
    </source>
</evidence>
<keyword evidence="2" id="KW-1185">Reference proteome</keyword>